<protein>
    <submittedName>
        <fullName evidence="1">Uncharacterized protein</fullName>
    </submittedName>
</protein>
<organism evidence="1 2">
    <name type="scientific">Ensete ventricosum</name>
    <name type="common">Abyssinian banana</name>
    <name type="synonym">Musa ensete</name>
    <dbReference type="NCBI Taxonomy" id="4639"/>
    <lineage>
        <taxon>Eukaryota</taxon>
        <taxon>Viridiplantae</taxon>
        <taxon>Streptophyta</taxon>
        <taxon>Embryophyta</taxon>
        <taxon>Tracheophyta</taxon>
        <taxon>Spermatophyta</taxon>
        <taxon>Magnoliopsida</taxon>
        <taxon>Liliopsida</taxon>
        <taxon>Zingiberales</taxon>
        <taxon>Musaceae</taxon>
        <taxon>Ensete</taxon>
    </lineage>
</organism>
<name>A0A426X026_ENSVE</name>
<dbReference type="AlphaFoldDB" id="A0A426X026"/>
<accession>A0A426X026</accession>
<reference evidence="1 2" key="1">
    <citation type="journal article" date="2014" name="Agronomy (Basel)">
        <title>A Draft Genome Sequence for Ensete ventricosum, the Drought-Tolerant Tree Against Hunger.</title>
        <authorList>
            <person name="Harrison J."/>
            <person name="Moore K.A."/>
            <person name="Paszkiewicz K."/>
            <person name="Jones T."/>
            <person name="Grant M."/>
            <person name="Ambacheew D."/>
            <person name="Muzemil S."/>
            <person name="Studholme D.J."/>
        </authorList>
    </citation>
    <scope>NUCLEOTIDE SEQUENCE [LARGE SCALE GENOMIC DNA]</scope>
</reference>
<evidence type="ECO:0000313" key="1">
    <source>
        <dbReference type="EMBL" id="RRT32827.1"/>
    </source>
</evidence>
<dbReference type="Proteomes" id="UP000287651">
    <property type="component" value="Unassembled WGS sequence"/>
</dbReference>
<evidence type="ECO:0000313" key="2">
    <source>
        <dbReference type="Proteomes" id="UP000287651"/>
    </source>
</evidence>
<sequence>MLRHRSKTPRLLIIVVATLRYGSRTPGLVVMDAATARHGSRTPRCCHGRLPVEGASKKEEPTAEGIARCGWLAAAGASAIAVAAAVADGEEQQLLQNWWKRVPT</sequence>
<comment type="caution">
    <text evidence="1">The sequence shown here is derived from an EMBL/GenBank/DDBJ whole genome shotgun (WGS) entry which is preliminary data.</text>
</comment>
<dbReference type="EMBL" id="AMZH03030579">
    <property type="protein sequence ID" value="RRT32827.1"/>
    <property type="molecule type" value="Genomic_DNA"/>
</dbReference>
<proteinExistence type="predicted"/>
<gene>
    <name evidence="1" type="ORF">B296_00052005</name>
</gene>